<evidence type="ECO:0000313" key="1">
    <source>
        <dbReference type="EMBL" id="OHA14314.1"/>
    </source>
</evidence>
<dbReference type="InterPro" id="IPR029063">
    <property type="entry name" value="SAM-dependent_MTases_sf"/>
</dbReference>
<dbReference type="SUPFAM" id="SSF53335">
    <property type="entry name" value="S-adenosyl-L-methionine-dependent methyltransferases"/>
    <property type="match status" value="1"/>
</dbReference>
<name>A0A1G2LS40_9BACT</name>
<evidence type="ECO:0008006" key="3">
    <source>
        <dbReference type="Google" id="ProtNLM"/>
    </source>
</evidence>
<dbReference type="Proteomes" id="UP000178302">
    <property type="component" value="Unassembled WGS sequence"/>
</dbReference>
<comment type="caution">
    <text evidence="1">The sequence shown here is derived from an EMBL/GenBank/DDBJ whole genome shotgun (WGS) entry which is preliminary data.</text>
</comment>
<sequence>MCESDDYEKFYRVIKEYALFKCQRCGLVFLKDAPDEIFKMDFIQQAKEGLVSNHKERVEYFSFPHLYNKYRSIFDGFFEERFCRIKKYSSFSSMLDVGCGYGFWMKYCADRGIEVDGFDMSREVVDWMTENFCLKGTVCVIEEFETDKKYDCVVLCDILEHVIEPGKEIRRFGKMLNENGIMYIQLPSIIGFKFPRSQGHDLPFHIWQFNFHALKKLIEKNGFSLMDWRTGVTGVIGVYEDNCGRAPFLKRLEWQIARSLKIGNRLQMIIKRKV</sequence>
<accession>A0A1G2LS40</accession>
<organism evidence="1 2">
    <name type="scientific">Candidatus Tagabacteria bacterium RIFCSPLOWO2_01_FULL_39_11</name>
    <dbReference type="NCBI Taxonomy" id="1802295"/>
    <lineage>
        <taxon>Bacteria</taxon>
        <taxon>Candidatus Tagaibacteriota</taxon>
    </lineage>
</organism>
<gene>
    <name evidence="1" type="ORF">A2909_02210</name>
</gene>
<dbReference type="Pfam" id="PF13489">
    <property type="entry name" value="Methyltransf_23"/>
    <property type="match status" value="1"/>
</dbReference>
<dbReference type="Gene3D" id="3.40.50.150">
    <property type="entry name" value="Vaccinia Virus protein VP39"/>
    <property type="match status" value="1"/>
</dbReference>
<proteinExistence type="predicted"/>
<dbReference type="AlphaFoldDB" id="A0A1G2LS40"/>
<dbReference type="EMBL" id="MHQZ01000013">
    <property type="protein sequence ID" value="OHA14314.1"/>
    <property type="molecule type" value="Genomic_DNA"/>
</dbReference>
<protein>
    <recommendedName>
        <fullName evidence="3">Class I SAM-dependent methyltransferase</fullName>
    </recommendedName>
</protein>
<dbReference type="PANTHER" id="PTHR43861:SF6">
    <property type="entry name" value="METHYLTRANSFERASE TYPE 11"/>
    <property type="match status" value="1"/>
</dbReference>
<evidence type="ECO:0000313" key="2">
    <source>
        <dbReference type="Proteomes" id="UP000178302"/>
    </source>
</evidence>
<reference evidence="1 2" key="1">
    <citation type="journal article" date="2016" name="Nat. Commun.">
        <title>Thousands of microbial genomes shed light on interconnected biogeochemical processes in an aquifer system.</title>
        <authorList>
            <person name="Anantharaman K."/>
            <person name="Brown C.T."/>
            <person name="Hug L.A."/>
            <person name="Sharon I."/>
            <person name="Castelle C.J."/>
            <person name="Probst A.J."/>
            <person name="Thomas B.C."/>
            <person name="Singh A."/>
            <person name="Wilkins M.J."/>
            <person name="Karaoz U."/>
            <person name="Brodie E.L."/>
            <person name="Williams K.H."/>
            <person name="Hubbard S.S."/>
            <person name="Banfield J.F."/>
        </authorList>
    </citation>
    <scope>NUCLEOTIDE SEQUENCE [LARGE SCALE GENOMIC DNA]</scope>
</reference>
<dbReference type="CDD" id="cd02440">
    <property type="entry name" value="AdoMet_MTases"/>
    <property type="match status" value="1"/>
</dbReference>
<dbReference type="PANTHER" id="PTHR43861">
    <property type="entry name" value="TRANS-ACONITATE 2-METHYLTRANSFERASE-RELATED"/>
    <property type="match status" value="1"/>
</dbReference>